<feature type="signal peptide" evidence="1">
    <location>
        <begin position="1"/>
        <end position="21"/>
    </location>
</feature>
<dbReference type="EMBL" id="BJXC01000072">
    <property type="protein sequence ID" value="GEM53778.1"/>
    <property type="molecule type" value="Genomic_DNA"/>
</dbReference>
<keyword evidence="3" id="KW-1185">Reference proteome</keyword>
<feature type="chain" id="PRO_5021972823" description="Lipoprotein" evidence="1">
    <location>
        <begin position="22"/>
        <end position="164"/>
    </location>
</feature>
<dbReference type="AlphaFoldDB" id="A0A511NMU3"/>
<dbReference type="OrthoDB" id="9943381at2"/>
<reference evidence="2 3" key="1">
    <citation type="submission" date="2019-07" db="EMBL/GenBank/DDBJ databases">
        <title>Whole genome shotgun sequence of Empedobacter brevis NBRC 14943.</title>
        <authorList>
            <person name="Hosoyama A."/>
            <person name="Uohara A."/>
            <person name="Ohji S."/>
            <person name="Ichikawa N."/>
        </authorList>
    </citation>
    <scope>NUCLEOTIDE SEQUENCE [LARGE SCALE GENOMIC DNA]</scope>
    <source>
        <strain evidence="2 3">NBRC 14943</strain>
    </source>
</reference>
<dbReference type="RefSeq" id="WP_019977082.1">
    <property type="nucleotide sequence ID" value="NZ_BJXC01000072.1"/>
</dbReference>
<name>A0A511NMU3_9FLAO</name>
<sequence>MKTVKSIFVMTLFFIISSCSTVSKLQGNKYTYKSKQRTLELVFTDGVTCILKNTFHCPDVEEKYRIISTECNYTKKGDTIFLSNKNLSYHSDLYIEIPSQNSEKCQFLNEKSREKKFSIGPSYATDYEKYGIVPNITTDTLYIIKNKIVLFKKNQNRSIGFIFK</sequence>
<dbReference type="PROSITE" id="PS51257">
    <property type="entry name" value="PROKAR_LIPOPROTEIN"/>
    <property type="match status" value="1"/>
</dbReference>
<dbReference type="GeneID" id="84651621"/>
<keyword evidence="1" id="KW-0732">Signal</keyword>
<evidence type="ECO:0008006" key="4">
    <source>
        <dbReference type="Google" id="ProtNLM"/>
    </source>
</evidence>
<dbReference type="Proteomes" id="UP000321245">
    <property type="component" value="Unassembled WGS sequence"/>
</dbReference>
<proteinExistence type="predicted"/>
<gene>
    <name evidence="2" type="ORF">EB1_35680</name>
</gene>
<comment type="caution">
    <text evidence="2">The sequence shown here is derived from an EMBL/GenBank/DDBJ whole genome shotgun (WGS) entry which is preliminary data.</text>
</comment>
<accession>A0A511NMU3</accession>
<organism evidence="2 3">
    <name type="scientific">Empedobacter brevis NBRC 14943 = ATCC 43319</name>
    <dbReference type="NCBI Taxonomy" id="1218108"/>
    <lineage>
        <taxon>Bacteria</taxon>
        <taxon>Pseudomonadati</taxon>
        <taxon>Bacteroidota</taxon>
        <taxon>Flavobacteriia</taxon>
        <taxon>Flavobacteriales</taxon>
        <taxon>Weeksellaceae</taxon>
        <taxon>Empedobacter</taxon>
    </lineage>
</organism>
<protein>
    <recommendedName>
        <fullName evidence="4">Lipoprotein</fullName>
    </recommendedName>
</protein>
<evidence type="ECO:0000313" key="2">
    <source>
        <dbReference type="EMBL" id="GEM53778.1"/>
    </source>
</evidence>
<evidence type="ECO:0000313" key="3">
    <source>
        <dbReference type="Proteomes" id="UP000321245"/>
    </source>
</evidence>
<evidence type="ECO:0000256" key="1">
    <source>
        <dbReference type="SAM" id="SignalP"/>
    </source>
</evidence>